<dbReference type="AlphaFoldDB" id="A0A371AX07"/>
<dbReference type="Gene3D" id="3.20.20.80">
    <property type="entry name" value="Glycosidases"/>
    <property type="match status" value="1"/>
</dbReference>
<evidence type="ECO:0000313" key="9">
    <source>
        <dbReference type="Proteomes" id="UP000255036"/>
    </source>
</evidence>
<keyword evidence="5" id="KW-0804">Transcription</keyword>
<dbReference type="InterPro" id="IPR009057">
    <property type="entry name" value="Homeodomain-like_sf"/>
</dbReference>
<dbReference type="CDD" id="cd02209">
    <property type="entry name" value="cupin_XRE_C"/>
    <property type="match status" value="1"/>
</dbReference>
<dbReference type="SUPFAM" id="SSF46689">
    <property type="entry name" value="Homeodomain-like"/>
    <property type="match status" value="2"/>
</dbReference>
<dbReference type="PANTHER" id="PTHR43280:SF2">
    <property type="entry name" value="HTH-TYPE TRANSCRIPTIONAL REGULATOR EXSA"/>
    <property type="match status" value="1"/>
</dbReference>
<dbReference type="SUPFAM" id="SSF51011">
    <property type="entry name" value="Glycosyl hydrolase domain"/>
    <property type="match status" value="1"/>
</dbReference>
<sequence>MQELSNSILYYEFAKGETESYQIHRDIELIYLLKGELEVEVADKIYHLQADDVIMINTMNKHRIIKKNNTLYVKLFIRYMKLCQLLNSKNFYFICNSVVEINNNYEDLRKLIIKLLNEHFIYQNYKEVYLNKIYYEIVIFLLNEFQIKKNELEISDKDEDEKRLTDILEYIEIHYQQNITLNDLSKEFFLTPQYLAKYFREKTGTTFLKYLNHVRLKAAIEDLKNTNQTILKVALDNGFPNVASFSRVFYENFKIKPMVFRNQYRKDNLDSNLDLEKIDIEVQTILKENVSYNEDNIECNNISVEIDAFQKQRYKAYWREMIDVGNFDFLSNSDIQNQISILKKELGFEYAKIVLDNTIEYNEIGKFDYFKNERVFDFLLENNFKLYIVIDYRKIRLNNNFYAYLDKLLSHFANRYSITNVQNWRFELFYDSDFEDEKAILYFEEYKKISAIINKYNIRKDLMGPGIFLSYEGDNLQRYLEVMKRSKISYDTLTLSVYPYLYGKVEEEIMLHRISNNQYMNNQYALAKSIMKKHGVDFENIYFTEWKESLMQNDIINDSCYKGALIVKNILSCFDEVNVLCYSSPLDIMLDSKNSNSVVSGLAGMLTKQGIKKPAFYAYYFLNKIGKYLLKKEEHLLITASETKNYSIVCHNCKKLNYKYYTQKEHQVLTGSYDELFEDNDKLTLQFQFKNIDNGKYCIKERSINKHFGSVQDTWLQMIETEEINIGLSEVDYLKNMAAPSIRLYSAQVTDGTLCLEYQLEPNEIKHIHIIYQY</sequence>
<keyword evidence="4" id="KW-0238">DNA-binding</keyword>
<dbReference type="InterPro" id="IPR013096">
    <property type="entry name" value="Cupin_2"/>
</dbReference>
<dbReference type="InterPro" id="IPR049166">
    <property type="entry name" value="GH39_cat"/>
</dbReference>
<dbReference type="EMBL" id="QRCT01000015">
    <property type="protein sequence ID" value="RDU24103.1"/>
    <property type="molecule type" value="Genomic_DNA"/>
</dbReference>
<evidence type="ECO:0000256" key="1">
    <source>
        <dbReference type="ARBA" id="ARBA00008875"/>
    </source>
</evidence>
<evidence type="ECO:0000256" key="6">
    <source>
        <dbReference type="ARBA" id="ARBA00023295"/>
    </source>
</evidence>
<dbReference type="Gene3D" id="2.60.120.10">
    <property type="entry name" value="Jelly Rolls"/>
    <property type="match status" value="1"/>
</dbReference>
<evidence type="ECO:0000256" key="4">
    <source>
        <dbReference type="ARBA" id="ARBA00023125"/>
    </source>
</evidence>
<name>A0A371AX07_9FIRM</name>
<dbReference type="SUPFAM" id="SSF51182">
    <property type="entry name" value="RmlC-like cupins"/>
    <property type="match status" value="1"/>
</dbReference>
<dbReference type="Proteomes" id="UP000255036">
    <property type="component" value="Unassembled WGS sequence"/>
</dbReference>
<evidence type="ECO:0000313" key="8">
    <source>
        <dbReference type="EMBL" id="RDU24103.1"/>
    </source>
</evidence>
<dbReference type="RefSeq" id="WP_115481290.1">
    <property type="nucleotide sequence ID" value="NZ_QRCT01000015.1"/>
</dbReference>
<dbReference type="SMART" id="SM00342">
    <property type="entry name" value="HTH_ARAC"/>
    <property type="match status" value="1"/>
</dbReference>
<dbReference type="Gene3D" id="2.60.40.1500">
    <property type="entry name" value="Glycosyl hydrolase domain, family 39"/>
    <property type="match status" value="1"/>
</dbReference>
<reference evidence="8 9" key="1">
    <citation type="submission" date="2018-07" db="EMBL/GenBank/DDBJ databases">
        <title>Anaerosacharophilus polymeroproducens gen. nov. sp. nov., an anaerobic bacterium isolated from salt field.</title>
        <authorList>
            <person name="Kim W."/>
            <person name="Yang S.-H."/>
            <person name="Oh J."/>
            <person name="Lee J.-H."/>
            <person name="Kwon K.K."/>
        </authorList>
    </citation>
    <scope>NUCLEOTIDE SEQUENCE [LARGE SCALE GENOMIC DNA]</scope>
    <source>
        <strain evidence="8 9">MCWD5</strain>
    </source>
</reference>
<protein>
    <submittedName>
        <fullName evidence="8">Helix-turn-helix domain-containing protein</fullName>
    </submittedName>
</protein>
<accession>A0A371AX07</accession>
<evidence type="ECO:0000256" key="5">
    <source>
        <dbReference type="ARBA" id="ARBA00023163"/>
    </source>
</evidence>
<comment type="similarity">
    <text evidence="1">Belongs to the glycosyl hydrolase 39 family.</text>
</comment>
<dbReference type="GO" id="GO:0043565">
    <property type="term" value="F:sequence-specific DNA binding"/>
    <property type="evidence" value="ECO:0007669"/>
    <property type="project" value="InterPro"/>
</dbReference>
<dbReference type="Pfam" id="PF01229">
    <property type="entry name" value="Glyco_hydro_39"/>
    <property type="match status" value="1"/>
</dbReference>
<dbReference type="InterPro" id="IPR011051">
    <property type="entry name" value="RmlC_Cupin_sf"/>
</dbReference>
<keyword evidence="9" id="KW-1185">Reference proteome</keyword>
<dbReference type="PANTHER" id="PTHR43280">
    <property type="entry name" value="ARAC-FAMILY TRANSCRIPTIONAL REGULATOR"/>
    <property type="match status" value="1"/>
</dbReference>
<organism evidence="8 9">
    <name type="scientific">Anaerosacchariphilus polymeriproducens</name>
    <dbReference type="NCBI Taxonomy" id="1812858"/>
    <lineage>
        <taxon>Bacteria</taxon>
        <taxon>Bacillati</taxon>
        <taxon>Bacillota</taxon>
        <taxon>Clostridia</taxon>
        <taxon>Lachnospirales</taxon>
        <taxon>Lachnospiraceae</taxon>
        <taxon>Anaerosacchariphilus</taxon>
    </lineage>
</organism>
<evidence type="ECO:0000256" key="2">
    <source>
        <dbReference type="ARBA" id="ARBA00022801"/>
    </source>
</evidence>
<keyword evidence="3" id="KW-0805">Transcription regulation</keyword>
<dbReference type="InterPro" id="IPR014710">
    <property type="entry name" value="RmlC-like_jellyroll"/>
</dbReference>
<keyword evidence="6" id="KW-0326">Glycosidase</keyword>
<feature type="domain" description="HTH araC/xylS-type" evidence="7">
    <location>
        <begin position="165"/>
        <end position="263"/>
    </location>
</feature>
<evidence type="ECO:0000259" key="7">
    <source>
        <dbReference type="PROSITE" id="PS01124"/>
    </source>
</evidence>
<dbReference type="InterPro" id="IPR018060">
    <property type="entry name" value="HTH_AraC"/>
</dbReference>
<dbReference type="PROSITE" id="PS01124">
    <property type="entry name" value="HTH_ARAC_FAMILY_2"/>
    <property type="match status" value="1"/>
</dbReference>
<evidence type="ECO:0000256" key="3">
    <source>
        <dbReference type="ARBA" id="ARBA00023015"/>
    </source>
</evidence>
<keyword evidence="2" id="KW-0378">Hydrolase</keyword>
<dbReference type="Pfam" id="PF07883">
    <property type="entry name" value="Cupin_2"/>
    <property type="match status" value="1"/>
</dbReference>
<dbReference type="InterPro" id="IPR017853">
    <property type="entry name" value="GH"/>
</dbReference>
<dbReference type="SUPFAM" id="SSF51445">
    <property type="entry name" value="(Trans)glycosidases"/>
    <property type="match status" value="1"/>
</dbReference>
<proteinExistence type="inferred from homology"/>
<gene>
    <name evidence="8" type="ORF">DWV06_06065</name>
</gene>
<comment type="caution">
    <text evidence="8">The sequence shown here is derived from an EMBL/GenBank/DDBJ whole genome shotgun (WGS) entry which is preliminary data.</text>
</comment>
<dbReference type="OrthoDB" id="9776971at2"/>
<dbReference type="GO" id="GO:0003700">
    <property type="term" value="F:DNA-binding transcription factor activity"/>
    <property type="evidence" value="ECO:0007669"/>
    <property type="project" value="InterPro"/>
</dbReference>
<dbReference type="Gene3D" id="1.10.10.60">
    <property type="entry name" value="Homeodomain-like"/>
    <property type="match status" value="2"/>
</dbReference>
<dbReference type="GO" id="GO:0016798">
    <property type="term" value="F:hydrolase activity, acting on glycosyl bonds"/>
    <property type="evidence" value="ECO:0007669"/>
    <property type="project" value="UniProtKB-KW"/>
</dbReference>
<dbReference type="Pfam" id="PF12833">
    <property type="entry name" value="HTH_18"/>
    <property type="match status" value="1"/>
</dbReference>